<dbReference type="InterPro" id="IPR003593">
    <property type="entry name" value="AAA+_ATPase"/>
</dbReference>
<reference evidence="5 6" key="2">
    <citation type="journal article" date="2011" name="ISME J.">
        <title>RNA-seq reveals cooperative metabolic interactions between two termite-gut spirochete species in co-culture.</title>
        <authorList>
            <person name="Rosenthal A.Z."/>
            <person name="Matson E.G."/>
            <person name="Eldar A."/>
            <person name="Leadbetter J.R."/>
        </authorList>
    </citation>
    <scope>NUCLEOTIDE SEQUENCE [LARGE SCALE GENOMIC DNA]</scope>
    <source>
        <strain evidence="6">ATCC BAA-887 / DSM 12427 / ZAS-2</strain>
    </source>
</reference>
<dbReference type="RefSeq" id="WP_015708597.1">
    <property type="nucleotide sequence ID" value="NC_015578.1"/>
</dbReference>
<dbReference type="EMBL" id="CP001843">
    <property type="protein sequence ID" value="AEF84162.1"/>
    <property type="molecule type" value="Genomic_DNA"/>
</dbReference>
<dbReference type="Proteomes" id="UP000009223">
    <property type="component" value="Chromosome"/>
</dbReference>
<keyword evidence="1" id="KW-0813">Transport</keyword>
<reference evidence="6" key="1">
    <citation type="submission" date="2009-12" db="EMBL/GenBank/DDBJ databases">
        <title>Complete sequence of Treponema primitia strain ZAS-2.</title>
        <authorList>
            <person name="Tetu S.G."/>
            <person name="Matson E."/>
            <person name="Ren Q."/>
            <person name="Seshadri R."/>
            <person name="Elbourne L."/>
            <person name="Hassan K.A."/>
            <person name="Durkin A."/>
            <person name="Radune D."/>
            <person name="Mohamoud Y."/>
            <person name="Shay R."/>
            <person name="Jin S."/>
            <person name="Zhang X."/>
            <person name="Lucey K."/>
            <person name="Ballor N.R."/>
            <person name="Ottesen E."/>
            <person name="Rosenthal R."/>
            <person name="Allen A."/>
            <person name="Leadbetter J.R."/>
            <person name="Paulsen I.T."/>
        </authorList>
    </citation>
    <scope>NUCLEOTIDE SEQUENCE [LARGE SCALE GENOMIC DNA]</scope>
    <source>
        <strain evidence="6">ATCC BAA-887 / DSM 12427 / ZAS-2</strain>
    </source>
</reference>
<dbReference type="InterPro" id="IPR017871">
    <property type="entry name" value="ABC_transporter-like_CS"/>
</dbReference>
<dbReference type="HOGENOM" id="CLU_000604_1_1_12"/>
<keyword evidence="3 5" id="KW-0067">ATP-binding</keyword>
<dbReference type="KEGG" id="tpi:TREPR_1509"/>
<evidence type="ECO:0000256" key="2">
    <source>
        <dbReference type="ARBA" id="ARBA00022741"/>
    </source>
</evidence>
<dbReference type="InterPro" id="IPR050093">
    <property type="entry name" value="ABC_SmlMolc_Importer"/>
</dbReference>
<accession>F5YPI8</accession>
<dbReference type="OrthoDB" id="9802264at2"/>
<dbReference type="EC" id="3.6.3.30" evidence="5"/>
<keyword evidence="2" id="KW-0547">Nucleotide-binding</keyword>
<dbReference type="AlphaFoldDB" id="F5YPI8"/>
<dbReference type="Gene3D" id="3.40.50.300">
    <property type="entry name" value="P-loop containing nucleotide triphosphate hydrolases"/>
    <property type="match status" value="1"/>
</dbReference>
<sequence length="351" mass="38909">MKDAVIQSVPLYIRTICKSFGEHRVLDNVSIDIQQGEFFTLLGSSGCGKTTLLRCIAGFEKPSSGSIYFAEKDVGLLNPWEKDVGFVFQNYALWPHKTVFENIAYGLKLRKKSRTEIQEQVQWAMELINLPDVANRYPSQLSGGQQQRIAIARALVIHPQVLLLDEPLSNLDAKLRIKMRQDIRELQKRLGITTVYVTHDQEEALEISDHIAVIDKGVVQQIGVPEDIYGTPQNRFVAGFVGTSNFLAGELREGKFILPTGTIISQSVSSDPGAKVLSFRPENITLGDAPGAISGTVAAGFYQGTTYRYVVQIDTETEVIIEAKGKFATGTKIYFSINDPSFFDQETGARI</sequence>
<evidence type="ECO:0000256" key="3">
    <source>
        <dbReference type="ARBA" id="ARBA00022840"/>
    </source>
</evidence>
<feature type="domain" description="ABC transporter" evidence="4">
    <location>
        <begin position="11"/>
        <end position="241"/>
    </location>
</feature>
<proteinExistence type="predicted"/>
<dbReference type="FunFam" id="3.40.50.300:FF:000425">
    <property type="entry name" value="Probable ABC transporter, ATP-binding subunit"/>
    <property type="match status" value="1"/>
</dbReference>
<dbReference type="SUPFAM" id="SSF50331">
    <property type="entry name" value="MOP-like"/>
    <property type="match status" value="1"/>
</dbReference>
<dbReference type="GO" id="GO:0005524">
    <property type="term" value="F:ATP binding"/>
    <property type="evidence" value="ECO:0007669"/>
    <property type="project" value="UniProtKB-KW"/>
</dbReference>
<dbReference type="GO" id="GO:0016887">
    <property type="term" value="F:ATP hydrolysis activity"/>
    <property type="evidence" value="ECO:0007669"/>
    <property type="project" value="InterPro"/>
</dbReference>
<dbReference type="Pfam" id="PF00005">
    <property type="entry name" value="ABC_tran"/>
    <property type="match status" value="1"/>
</dbReference>
<dbReference type="InterPro" id="IPR027417">
    <property type="entry name" value="P-loop_NTPase"/>
</dbReference>
<evidence type="ECO:0000313" key="5">
    <source>
        <dbReference type="EMBL" id="AEF84162.1"/>
    </source>
</evidence>
<evidence type="ECO:0000256" key="1">
    <source>
        <dbReference type="ARBA" id="ARBA00022448"/>
    </source>
</evidence>
<evidence type="ECO:0000313" key="6">
    <source>
        <dbReference type="Proteomes" id="UP000009223"/>
    </source>
</evidence>
<keyword evidence="5" id="KW-0378">Hydrolase</keyword>
<dbReference type="GO" id="GO:0043190">
    <property type="term" value="C:ATP-binding cassette (ABC) transporter complex"/>
    <property type="evidence" value="ECO:0007669"/>
    <property type="project" value="InterPro"/>
</dbReference>
<dbReference type="SMART" id="SM00382">
    <property type="entry name" value="AAA"/>
    <property type="match status" value="1"/>
</dbReference>
<dbReference type="InterPro" id="IPR003439">
    <property type="entry name" value="ABC_transporter-like_ATP-bd"/>
</dbReference>
<dbReference type="Pfam" id="PF08402">
    <property type="entry name" value="TOBE_2"/>
    <property type="match status" value="1"/>
</dbReference>
<organism evidence="5 6">
    <name type="scientific">Treponema primitia (strain ATCC BAA-887 / DSM 12427 / ZAS-2)</name>
    <dbReference type="NCBI Taxonomy" id="545694"/>
    <lineage>
        <taxon>Bacteria</taxon>
        <taxon>Pseudomonadati</taxon>
        <taxon>Spirochaetota</taxon>
        <taxon>Spirochaetia</taxon>
        <taxon>Spirochaetales</taxon>
        <taxon>Treponemataceae</taxon>
        <taxon>Treponema</taxon>
    </lineage>
</organism>
<dbReference type="InterPro" id="IPR013611">
    <property type="entry name" value="Transp-assoc_OB_typ2"/>
</dbReference>
<dbReference type="GO" id="GO:0015697">
    <property type="term" value="P:quaternary ammonium group transport"/>
    <property type="evidence" value="ECO:0007669"/>
    <property type="project" value="UniProtKB-ARBA"/>
</dbReference>
<dbReference type="SUPFAM" id="SSF52540">
    <property type="entry name" value="P-loop containing nucleoside triphosphate hydrolases"/>
    <property type="match status" value="1"/>
</dbReference>
<dbReference type="InterPro" id="IPR008995">
    <property type="entry name" value="Mo/tungstate-bd_C_term_dom"/>
</dbReference>
<dbReference type="PROSITE" id="PS50893">
    <property type="entry name" value="ABC_TRANSPORTER_2"/>
    <property type="match status" value="1"/>
</dbReference>
<dbReference type="PANTHER" id="PTHR42781">
    <property type="entry name" value="SPERMIDINE/PUTRESCINE IMPORT ATP-BINDING PROTEIN POTA"/>
    <property type="match status" value="1"/>
</dbReference>
<name>F5YPI8_TREPZ</name>
<dbReference type="STRING" id="545694.TREPR_1509"/>
<dbReference type="Gene3D" id="2.40.50.100">
    <property type="match status" value="1"/>
</dbReference>
<dbReference type="PROSITE" id="PS00211">
    <property type="entry name" value="ABC_TRANSPORTER_1"/>
    <property type="match status" value="1"/>
</dbReference>
<protein>
    <submittedName>
        <fullName evidence="5">Fe(3+) ions import ATP-binding protein FbpC</fullName>
        <ecNumber evidence="5">3.6.3.30</ecNumber>
    </submittedName>
</protein>
<keyword evidence="6" id="KW-1185">Reference proteome</keyword>
<gene>
    <name evidence="5" type="ordered locus">TREPR_1509</name>
</gene>
<evidence type="ECO:0000259" key="4">
    <source>
        <dbReference type="PROSITE" id="PS50893"/>
    </source>
</evidence>
<dbReference type="GO" id="GO:0022857">
    <property type="term" value="F:transmembrane transporter activity"/>
    <property type="evidence" value="ECO:0007669"/>
    <property type="project" value="InterPro"/>
</dbReference>
<dbReference type="eggNOG" id="COG3842">
    <property type="taxonomic scope" value="Bacteria"/>
</dbReference>
<dbReference type="PANTHER" id="PTHR42781:SF4">
    <property type="entry name" value="SPERMIDINE_PUTRESCINE IMPORT ATP-BINDING PROTEIN POTA"/>
    <property type="match status" value="1"/>
</dbReference>